<dbReference type="EMBL" id="JAWRVI010000017">
    <property type="protein sequence ID" value="KAK4089913.1"/>
    <property type="molecule type" value="Genomic_DNA"/>
</dbReference>
<dbReference type="AlphaFoldDB" id="A0A2U3DUE3"/>
<evidence type="ECO:0000313" key="4">
    <source>
        <dbReference type="Proteomes" id="UP001287286"/>
    </source>
</evidence>
<organism evidence="2 3">
    <name type="scientific">Purpureocillium lilacinum</name>
    <name type="common">Paecilomyces lilacinus</name>
    <dbReference type="NCBI Taxonomy" id="33203"/>
    <lineage>
        <taxon>Eukaryota</taxon>
        <taxon>Fungi</taxon>
        <taxon>Dikarya</taxon>
        <taxon>Ascomycota</taxon>
        <taxon>Pezizomycotina</taxon>
        <taxon>Sordariomycetes</taxon>
        <taxon>Hypocreomycetidae</taxon>
        <taxon>Hypocreales</taxon>
        <taxon>Ophiocordycipitaceae</taxon>
        <taxon>Purpureocillium</taxon>
    </lineage>
</organism>
<proteinExistence type="predicted"/>
<protein>
    <recommendedName>
        <fullName evidence="5">Cyclopropane-fatty-acyl-phospholipid synthase</fullName>
    </recommendedName>
</protein>
<dbReference type="PANTHER" id="PTHR43667">
    <property type="entry name" value="CYCLOPROPANE-FATTY-ACYL-PHOSPHOLIPID SYNTHASE"/>
    <property type="match status" value="1"/>
</dbReference>
<dbReference type="InterPro" id="IPR050723">
    <property type="entry name" value="CFA/CMAS"/>
</dbReference>
<name>A0A2U3DUE3_PURLI</name>
<sequence length="464" mass="51865">MAAAIASALGAVTAKLLNWAQLLLANMARLVVLRLFSSITTGRLVVTDELSSTMHVLGRHPLDGDQKATDKNVPCSFDVELIVKRNAFWLRLLFFADIGFAEAYMLGDVECNDLPAFFQLFIRNRDNLGNGTTFFSALSSAIARIWRPTNTRANSLLNTAAHYDISNDMFAAFLSRDMTYSCPIWRTAPFEESNRMVESLEDAQHRKLQRFIRGAKLTASDHVLEIGTGWGSFAIEAVKQTGCRVTSITLSRKQKELAEKRIKLAGVAHRVEVKLMDYRDLPTHTKPFDKIISIEMVEAVGKAHLAEYFAGIHRLLKQDDGIAMLQCITIPEALHAAGDGKPGFIDQYIFPGGYLPSITELLSHMTTQSKGTLIVESVENIGAHYARALRLWKEKFIMEFDDKIATTILSHAPTTSHEATEIFRRKWEYYFSYCEAGFLTRTLGDVIVTMGRVGAMELMDGIPL</sequence>
<dbReference type="CDD" id="cd02440">
    <property type="entry name" value="AdoMet_MTases"/>
    <property type="match status" value="1"/>
</dbReference>
<keyword evidence="4" id="KW-1185">Reference proteome</keyword>
<gene>
    <name evidence="2" type="ORF">PCL_05572</name>
    <name evidence="1" type="ORF">Purlil1_5539</name>
</gene>
<dbReference type="Gene3D" id="3.40.50.150">
    <property type="entry name" value="Vaccinia Virus protein VP39"/>
    <property type="match status" value="1"/>
</dbReference>
<reference evidence="1 4" key="4">
    <citation type="journal article" date="2024" name="Microbiol. Resour. Announc.">
        <title>Genome annotations for the ascomycete fungi Trichoderma harzianum, Trichoderma aggressivum, and Purpureocillium lilacinum.</title>
        <authorList>
            <person name="Beijen E.P.W."/>
            <person name="Ohm R.A."/>
        </authorList>
    </citation>
    <scope>NUCLEOTIDE SEQUENCE [LARGE SCALE GENOMIC DNA]</scope>
    <source>
        <strain evidence="1 4">CBS 150709</strain>
    </source>
</reference>
<comment type="caution">
    <text evidence="2">The sequence shown here is derived from an EMBL/GenBank/DDBJ whole genome shotgun (WGS) entry which is preliminary data.</text>
</comment>
<dbReference type="Proteomes" id="UP000245956">
    <property type="component" value="Unassembled WGS sequence"/>
</dbReference>
<evidence type="ECO:0000313" key="2">
    <source>
        <dbReference type="EMBL" id="PWI65844.1"/>
    </source>
</evidence>
<dbReference type="Proteomes" id="UP001287286">
    <property type="component" value="Unassembled WGS sequence"/>
</dbReference>
<accession>A0A2U3DUE3</accession>
<dbReference type="EMBL" id="LCWV01000029">
    <property type="protein sequence ID" value="PWI65844.1"/>
    <property type="molecule type" value="Genomic_DNA"/>
</dbReference>
<dbReference type="Pfam" id="PF02353">
    <property type="entry name" value="CMAS"/>
    <property type="match status" value="1"/>
</dbReference>
<dbReference type="InterPro" id="IPR029063">
    <property type="entry name" value="SAM-dependent_MTases_sf"/>
</dbReference>
<evidence type="ECO:0000313" key="3">
    <source>
        <dbReference type="Proteomes" id="UP000245956"/>
    </source>
</evidence>
<dbReference type="SUPFAM" id="SSF53335">
    <property type="entry name" value="S-adenosyl-L-methionine-dependent methyltransferases"/>
    <property type="match status" value="1"/>
</dbReference>
<dbReference type="PANTHER" id="PTHR43667:SF2">
    <property type="entry name" value="FATTY ACID C-METHYL TRANSFERASE"/>
    <property type="match status" value="1"/>
</dbReference>
<evidence type="ECO:0000313" key="1">
    <source>
        <dbReference type="EMBL" id="KAK4089913.1"/>
    </source>
</evidence>
<evidence type="ECO:0008006" key="5">
    <source>
        <dbReference type="Google" id="ProtNLM"/>
    </source>
</evidence>
<reference evidence="1" key="3">
    <citation type="submission" date="2023-11" db="EMBL/GenBank/DDBJ databases">
        <authorList>
            <person name="Beijen E."/>
            <person name="Ohm R.A."/>
        </authorList>
    </citation>
    <scope>NUCLEOTIDE SEQUENCE</scope>
    <source>
        <strain evidence="1">CBS 150709</strain>
    </source>
</reference>
<reference evidence="2" key="1">
    <citation type="submission" date="2015-05" db="EMBL/GenBank/DDBJ databases">
        <authorList>
            <person name="Wang D.B."/>
            <person name="Wang M."/>
        </authorList>
    </citation>
    <scope>NUCLEOTIDE SEQUENCE</scope>
    <source>
        <strain evidence="2">36-1</strain>
    </source>
</reference>
<reference evidence="2 3" key="2">
    <citation type="journal article" date="2016" name="Front. Microbiol.">
        <title>Genome and transcriptome sequences reveal the specific parasitism of the nematophagous Purpureocillium lilacinum 36-1.</title>
        <authorList>
            <person name="Xie J."/>
            <person name="Li S."/>
            <person name="Mo C."/>
            <person name="Xiao X."/>
            <person name="Peng D."/>
            <person name="Wang G."/>
            <person name="Xiao Y."/>
        </authorList>
    </citation>
    <scope>NUCLEOTIDE SEQUENCE [LARGE SCALE GENOMIC DNA]</scope>
    <source>
        <strain evidence="2 3">36-1</strain>
    </source>
</reference>